<keyword evidence="4 6" id="KW-1133">Transmembrane helix</keyword>
<organism evidence="7 8">
    <name type="scientific">Bombilactobacillus mellis</name>
    <dbReference type="NCBI Taxonomy" id="1218508"/>
    <lineage>
        <taxon>Bacteria</taxon>
        <taxon>Bacillati</taxon>
        <taxon>Bacillota</taxon>
        <taxon>Bacilli</taxon>
        <taxon>Lactobacillales</taxon>
        <taxon>Lactobacillaceae</taxon>
        <taxon>Bombilactobacillus</taxon>
    </lineage>
</organism>
<dbReference type="InterPro" id="IPR024923">
    <property type="entry name" value="PG_synth_SpoVB"/>
</dbReference>
<dbReference type="HOGENOM" id="CLU_022017_1_1_9"/>
<feature type="transmembrane region" description="Helical" evidence="6">
    <location>
        <begin position="176"/>
        <end position="194"/>
    </location>
</feature>
<accession>A0A0F4KQD1</accession>
<feature type="transmembrane region" description="Helical" evidence="6">
    <location>
        <begin position="342"/>
        <end position="362"/>
    </location>
</feature>
<evidence type="ECO:0000313" key="7">
    <source>
        <dbReference type="EMBL" id="KJY48263.1"/>
    </source>
</evidence>
<dbReference type="EMBL" id="JXBZ01000009">
    <property type="protein sequence ID" value="KJY48263.1"/>
    <property type="molecule type" value="Genomic_DNA"/>
</dbReference>
<dbReference type="PANTHER" id="PTHR30250:SF21">
    <property type="entry name" value="LIPID II FLIPPASE MURJ"/>
    <property type="match status" value="1"/>
</dbReference>
<dbReference type="STRING" id="1218508.JG29_13130"/>
<feature type="transmembrane region" description="Helical" evidence="6">
    <location>
        <begin position="20"/>
        <end position="40"/>
    </location>
</feature>
<feature type="transmembrane region" description="Helical" evidence="6">
    <location>
        <begin position="60"/>
        <end position="79"/>
    </location>
</feature>
<dbReference type="CDD" id="cd13124">
    <property type="entry name" value="MATE_SpoVB_like"/>
    <property type="match status" value="1"/>
</dbReference>
<dbReference type="PIRSF" id="PIRSF038958">
    <property type="entry name" value="PG_synth_SpoVB"/>
    <property type="match status" value="1"/>
</dbReference>
<evidence type="ECO:0000256" key="5">
    <source>
        <dbReference type="ARBA" id="ARBA00023136"/>
    </source>
</evidence>
<sequence>MATKDSSQKLRKDNLLTGSAWITVSGIVSRALSALYVIPWNIWMGSAAVVASANALYGKVYHIYDFFLLVSTAGLPSAISKQISHYNALGEYEAGNQLFKQAIRVTAIIGVVFGAFMYFGADVVAALFTNSDPRSIPAIRALAIAVLILPTLSIMRGYFQGYGQMGPSAISMMLEQLARVAYMLAITYIIMQIQRGNYVDAVTKSTFASFIGAAISVLYLLTCFARQHQHLAELAHTGSHKIHFTAQDFTKEIFLQAIPFIIIDSAVTIFNLFDQATFNPMMQSFLKISQQQLDYYYSLFGFQANKLMMVAVSLATGIVSSAIPLVASLYTSKDTGKITQQIINILRLFGFFMLPATLGMWAVSRPLWGAFYGFDQLGIKMLRFSCLVALLIGLFMVLAAILQALYRNNLAIKYLLIGFGFKVIIQWPLVYWLHEYGPLTATVLALILICYLMLHRIYCLYPFNLKQLISQNLSKILLAAVIMAMVVWGVDIFLYTVTAKIGRILSAVYLLLEVVIGAGIYGYLTLKFRWLDQNLGLDAQRWRRWLHLK</sequence>
<proteinExistence type="predicted"/>
<feature type="transmembrane region" description="Helical" evidence="6">
    <location>
        <begin position="307"/>
        <end position="330"/>
    </location>
</feature>
<reference evidence="7 8" key="1">
    <citation type="submission" date="2014-12" db="EMBL/GenBank/DDBJ databases">
        <title>Comparative genomics of the lactic acid bacteria isolated from the honey bee gut.</title>
        <authorList>
            <person name="Ellegaard K.M."/>
            <person name="Tamarit D."/>
            <person name="Javelind E."/>
            <person name="Olofsson T."/>
            <person name="Andersson S.G."/>
            <person name="Vasquez A."/>
        </authorList>
    </citation>
    <scope>NUCLEOTIDE SEQUENCE [LARGE SCALE GENOMIC DNA]</scope>
    <source>
        <strain evidence="7 8">Hon2</strain>
    </source>
</reference>
<dbReference type="InterPro" id="IPR002797">
    <property type="entry name" value="Polysacc_synth"/>
</dbReference>
<feature type="transmembrane region" description="Helical" evidence="6">
    <location>
        <begin position="501"/>
        <end position="524"/>
    </location>
</feature>
<feature type="transmembrane region" description="Helical" evidence="6">
    <location>
        <begin position="473"/>
        <end position="495"/>
    </location>
</feature>
<keyword evidence="3 6" id="KW-0812">Transmembrane</keyword>
<feature type="transmembrane region" description="Helical" evidence="6">
    <location>
        <begin position="105"/>
        <end position="129"/>
    </location>
</feature>
<dbReference type="OrthoDB" id="9775950at2"/>
<evidence type="ECO:0000256" key="6">
    <source>
        <dbReference type="SAM" id="Phobius"/>
    </source>
</evidence>
<dbReference type="PATRIC" id="fig|1218508.4.peg.1302"/>
<evidence type="ECO:0000256" key="1">
    <source>
        <dbReference type="ARBA" id="ARBA00004651"/>
    </source>
</evidence>
<feature type="transmembrane region" description="Helical" evidence="6">
    <location>
        <begin position="439"/>
        <end position="461"/>
    </location>
</feature>
<dbReference type="PANTHER" id="PTHR30250">
    <property type="entry name" value="PST FAMILY PREDICTED COLANIC ACID TRANSPORTER"/>
    <property type="match status" value="1"/>
</dbReference>
<gene>
    <name evidence="7" type="ORF">JG29_13130</name>
</gene>
<evidence type="ECO:0000256" key="2">
    <source>
        <dbReference type="ARBA" id="ARBA00022475"/>
    </source>
</evidence>
<feature type="transmembrane region" description="Helical" evidence="6">
    <location>
        <begin position="414"/>
        <end position="433"/>
    </location>
</feature>
<comment type="caution">
    <text evidence="7">The sequence shown here is derived from an EMBL/GenBank/DDBJ whole genome shotgun (WGS) entry which is preliminary data.</text>
</comment>
<dbReference type="RefSeq" id="WP_045923150.1">
    <property type="nucleotide sequence ID" value="NZ_JBHTHW010000005.1"/>
</dbReference>
<feature type="transmembrane region" description="Helical" evidence="6">
    <location>
        <begin position="253"/>
        <end position="273"/>
    </location>
</feature>
<dbReference type="Proteomes" id="UP000033695">
    <property type="component" value="Unassembled WGS sequence"/>
</dbReference>
<dbReference type="Pfam" id="PF01943">
    <property type="entry name" value="Polysacc_synt"/>
    <property type="match status" value="1"/>
</dbReference>
<dbReference type="AlphaFoldDB" id="A0A0F4KQD1"/>
<evidence type="ECO:0000256" key="3">
    <source>
        <dbReference type="ARBA" id="ARBA00022692"/>
    </source>
</evidence>
<dbReference type="GO" id="GO:0005886">
    <property type="term" value="C:plasma membrane"/>
    <property type="evidence" value="ECO:0007669"/>
    <property type="project" value="UniProtKB-SubCell"/>
</dbReference>
<name>A0A0F4KQD1_9LACO</name>
<keyword evidence="5 6" id="KW-0472">Membrane</keyword>
<feature type="transmembrane region" description="Helical" evidence="6">
    <location>
        <begin position="135"/>
        <end position="155"/>
    </location>
</feature>
<keyword evidence="8" id="KW-1185">Reference proteome</keyword>
<comment type="subcellular location">
    <subcellularLocation>
        <location evidence="1">Cell membrane</location>
        <topology evidence="1">Multi-pass membrane protein</topology>
    </subcellularLocation>
</comment>
<keyword evidence="2" id="KW-1003">Cell membrane</keyword>
<protein>
    <submittedName>
        <fullName evidence="7">Putative transporter protein</fullName>
    </submittedName>
</protein>
<dbReference type="InterPro" id="IPR050833">
    <property type="entry name" value="Poly_Biosynth_Transport"/>
</dbReference>
<feature type="transmembrane region" description="Helical" evidence="6">
    <location>
        <begin position="382"/>
        <end position="402"/>
    </location>
</feature>
<feature type="transmembrane region" description="Helical" evidence="6">
    <location>
        <begin position="206"/>
        <end position="225"/>
    </location>
</feature>
<evidence type="ECO:0000256" key="4">
    <source>
        <dbReference type="ARBA" id="ARBA00022989"/>
    </source>
</evidence>
<evidence type="ECO:0000313" key="8">
    <source>
        <dbReference type="Proteomes" id="UP000033695"/>
    </source>
</evidence>